<dbReference type="GO" id="GO:0004222">
    <property type="term" value="F:metalloendopeptidase activity"/>
    <property type="evidence" value="ECO:0007669"/>
    <property type="project" value="TreeGrafter"/>
</dbReference>
<comment type="caution">
    <text evidence="5">The sequence shown here is derived from an EMBL/GenBank/DDBJ whole genome shotgun (WGS) entry which is preliminary data.</text>
</comment>
<dbReference type="CDD" id="cd12797">
    <property type="entry name" value="M23_peptidase"/>
    <property type="match status" value="1"/>
</dbReference>
<dbReference type="Pfam" id="PF01551">
    <property type="entry name" value="Peptidase_M23"/>
    <property type="match status" value="1"/>
</dbReference>
<dbReference type="InterPro" id="IPR016047">
    <property type="entry name" value="M23ase_b-sheet_dom"/>
</dbReference>
<dbReference type="GeneID" id="93302524"/>
<reference evidence="8 11" key="1">
    <citation type="submission" date="2016-07" db="EMBL/GenBank/DDBJ databases">
        <title>Characterization of isolates of Eisenbergiella tayi derived from blood cultures, using whole genome sequencing.</title>
        <authorList>
            <person name="Burdz T."/>
            <person name="Wiebe D."/>
            <person name="Huynh C."/>
            <person name="Bernard K."/>
        </authorList>
    </citation>
    <scope>NUCLEOTIDE SEQUENCE [LARGE SCALE GENOMIC DNA]</scope>
    <source>
        <strain evidence="4 8">NML 110608</strain>
        <strain evidence="5 11">NML 120489</strain>
    </source>
</reference>
<evidence type="ECO:0000313" key="11">
    <source>
        <dbReference type="Proteomes" id="UP000095003"/>
    </source>
</evidence>
<proteinExistence type="predicted"/>
<dbReference type="AlphaFoldDB" id="A0A1E3AQ05"/>
<keyword evidence="5" id="KW-0378">Hydrolase</keyword>
<dbReference type="Proteomes" id="UP000094869">
    <property type="component" value="Unassembled WGS sequence"/>
</dbReference>
<evidence type="ECO:0000313" key="5">
    <source>
        <dbReference type="EMBL" id="ODM10815.1"/>
    </source>
</evidence>
<dbReference type="PATRIC" id="fig|1432052.3.peg.3586"/>
<sequence>MESITKYYKRLRATFLLTAFCIIAAAVLFVPSFGRYVRGENNVADILLNGTLVGCTDEPEKAEELLQSAREELVRDSGELVFMTADMELQGRRMVVGRVDSEDAIRKNMEEVLSSSTCKILQHAYTVKINEYTVNLKTSQEVLALLHACLEKYDPTGEYAVELVVDPMRELNVLTTSICRKEELKDPDEVDTAAGIALFMDEICEAAAPGIVGDFDTLDYGLKKLSYADTVEVVEAYLMEDEITSLNDAIDQVTKEQEKEQIYEVQPGNTLSQIALDNGLTVDGLVAINPSLESAESTIRVGDELIITVPEPELSVIHEELVYAEESYDAPVQYVDVDDWYTTKQEVVQEPSAGHRRVASVITYKNAEELGEEIILEEVDYEAVPKIVKRGTKVPPTYIKPISGGRLSSNFGGRSAPTKGASTYHQGIDWATPVGTAVMASSGGTVTRAGWGSGYGYVVYIQHADGRETRYGHLSKVLVSVGQQVSQGQKIALSGNTGRSTGPHVHFEIRINGQAVNPLKYLN</sequence>
<name>A0A1E3AQ05_9FIRM</name>
<dbReference type="RefSeq" id="WP_069151074.1">
    <property type="nucleotide sequence ID" value="NZ_DBFYTC010000265.1"/>
</dbReference>
<dbReference type="EMBL" id="MEHA01000003">
    <property type="protein sequence ID" value="ODR53943.1"/>
    <property type="molecule type" value="Genomic_DNA"/>
</dbReference>
<dbReference type="PANTHER" id="PTHR21666:SF270">
    <property type="entry name" value="MUREIN HYDROLASE ACTIVATOR ENVC"/>
    <property type="match status" value="1"/>
</dbReference>
<evidence type="ECO:0000259" key="3">
    <source>
        <dbReference type="PROSITE" id="PS51782"/>
    </source>
</evidence>
<dbReference type="Gene3D" id="3.10.350.10">
    <property type="entry name" value="LysM domain"/>
    <property type="match status" value="1"/>
</dbReference>
<evidence type="ECO:0000313" key="10">
    <source>
        <dbReference type="Proteomes" id="UP000094869"/>
    </source>
</evidence>
<dbReference type="EMBL" id="MCGH01000001">
    <property type="protein sequence ID" value="ODM08781.1"/>
    <property type="molecule type" value="Genomic_DNA"/>
</dbReference>
<feature type="domain" description="LysM" evidence="3">
    <location>
        <begin position="261"/>
        <end position="307"/>
    </location>
</feature>
<dbReference type="PANTHER" id="PTHR21666">
    <property type="entry name" value="PEPTIDASE-RELATED"/>
    <property type="match status" value="1"/>
</dbReference>
<dbReference type="Pfam" id="PF07501">
    <property type="entry name" value="G5"/>
    <property type="match status" value="1"/>
</dbReference>
<evidence type="ECO:0000313" key="8">
    <source>
        <dbReference type="Proteomes" id="UP000094067"/>
    </source>
</evidence>
<dbReference type="InterPro" id="IPR011055">
    <property type="entry name" value="Dup_hybrid_motif"/>
</dbReference>
<protein>
    <submittedName>
        <fullName evidence="5">Murein DD-endopeptidase MepM</fullName>
        <ecNumber evidence="5">3.4.24.-</ecNumber>
    </submittedName>
    <submittedName>
        <fullName evidence="6">Peptidase M23</fullName>
    </submittedName>
</protein>
<dbReference type="CDD" id="cd00118">
    <property type="entry name" value="LysM"/>
    <property type="match status" value="1"/>
</dbReference>
<feature type="domain" description="G5" evidence="2">
    <location>
        <begin position="314"/>
        <end position="394"/>
    </location>
</feature>
<dbReference type="EMBL" id="MCGI01000003">
    <property type="protein sequence ID" value="ODM10815.1"/>
    <property type="molecule type" value="Genomic_DNA"/>
</dbReference>
<reference evidence="7 9" key="3">
    <citation type="submission" date="2016-08" db="EMBL/GenBank/DDBJ databases">
        <authorList>
            <person name="Seilhamer J.J."/>
        </authorList>
    </citation>
    <scope>NUCLEOTIDE SEQUENCE [LARGE SCALE GENOMIC DNA]</scope>
    <source>
        <strain evidence="7 9">NML150140-1</strain>
    </source>
</reference>
<dbReference type="OrthoDB" id="9809488at2"/>
<dbReference type="Proteomes" id="UP000094067">
    <property type="component" value="Unassembled WGS sequence"/>
</dbReference>
<accession>A0A1E3AQ05</accession>
<dbReference type="EC" id="3.4.24.-" evidence="5"/>
<dbReference type="InterPro" id="IPR018392">
    <property type="entry name" value="LysM"/>
</dbReference>
<dbReference type="PROSITE" id="PS51782">
    <property type="entry name" value="LYSM"/>
    <property type="match status" value="1"/>
</dbReference>
<dbReference type="Pfam" id="PF01476">
    <property type="entry name" value="LysM"/>
    <property type="match status" value="1"/>
</dbReference>
<dbReference type="Proteomes" id="UP000095003">
    <property type="component" value="Unassembled WGS sequence"/>
</dbReference>
<evidence type="ECO:0000313" key="4">
    <source>
        <dbReference type="EMBL" id="ODM08781.1"/>
    </source>
</evidence>
<evidence type="ECO:0000259" key="2">
    <source>
        <dbReference type="PROSITE" id="PS51109"/>
    </source>
</evidence>
<evidence type="ECO:0000256" key="1">
    <source>
        <dbReference type="ARBA" id="ARBA00022729"/>
    </source>
</evidence>
<dbReference type="SUPFAM" id="SSF51261">
    <property type="entry name" value="Duplicated hybrid motif"/>
    <property type="match status" value="1"/>
</dbReference>
<keyword evidence="10" id="KW-1185">Reference proteome</keyword>
<evidence type="ECO:0000313" key="7">
    <source>
        <dbReference type="EMBL" id="ODR53943.1"/>
    </source>
</evidence>
<gene>
    <name evidence="5" type="primary">mepM_2</name>
    <name evidence="4" type="synonym">mepM_1</name>
    <name evidence="5" type="ORF">BEH84_03244</name>
    <name evidence="7" type="ORF">BEI59_05105</name>
    <name evidence="4" type="ORF">BEI61_00410</name>
    <name evidence="6" type="ORF">BEI63_20990</name>
</gene>
<dbReference type="Gene3D" id="2.70.70.10">
    <property type="entry name" value="Glucose Permease (Domain IIA)"/>
    <property type="match status" value="1"/>
</dbReference>
<keyword evidence="1" id="KW-0732">Signal</keyword>
<dbReference type="InterPro" id="IPR036779">
    <property type="entry name" value="LysM_dom_sf"/>
</dbReference>
<dbReference type="InterPro" id="IPR011098">
    <property type="entry name" value="G5_dom"/>
</dbReference>
<reference evidence="6 10" key="2">
    <citation type="submission" date="2016-08" db="EMBL/GenBank/DDBJ databases">
        <title>Characterization of Isolates of Eisenbergiella tayi Derived from Blood Cultures, Using Whole Genome Sequencing.</title>
        <authorList>
            <person name="Bernier A.-M."/>
            <person name="Burdz T."/>
            <person name="Wiebe D."/>
            <person name="Bernard K."/>
        </authorList>
    </citation>
    <scope>NUCLEOTIDE SEQUENCE [LARGE SCALE GENOMIC DNA]</scope>
    <source>
        <strain evidence="6 10">NML120146</strain>
    </source>
</reference>
<dbReference type="SMART" id="SM01208">
    <property type="entry name" value="G5"/>
    <property type="match status" value="1"/>
</dbReference>
<dbReference type="PROSITE" id="PS51109">
    <property type="entry name" value="G5"/>
    <property type="match status" value="1"/>
</dbReference>
<dbReference type="EMBL" id="MEHD01000032">
    <property type="protein sequence ID" value="ODR51668.1"/>
    <property type="molecule type" value="Genomic_DNA"/>
</dbReference>
<dbReference type="Gene3D" id="2.20.230.10">
    <property type="entry name" value="Resuscitation-promoting factor rpfb"/>
    <property type="match status" value="1"/>
</dbReference>
<dbReference type="InterPro" id="IPR050570">
    <property type="entry name" value="Cell_wall_metabolism_enzyme"/>
</dbReference>
<dbReference type="SUPFAM" id="SSF54106">
    <property type="entry name" value="LysM domain"/>
    <property type="match status" value="1"/>
</dbReference>
<dbReference type="SMART" id="SM00257">
    <property type="entry name" value="LysM"/>
    <property type="match status" value="1"/>
</dbReference>
<dbReference type="Proteomes" id="UP000094271">
    <property type="component" value="Unassembled WGS sequence"/>
</dbReference>
<evidence type="ECO:0000313" key="6">
    <source>
        <dbReference type="EMBL" id="ODR51668.1"/>
    </source>
</evidence>
<organism evidence="5 11">
    <name type="scientific">Eisenbergiella tayi</name>
    <dbReference type="NCBI Taxonomy" id="1432052"/>
    <lineage>
        <taxon>Bacteria</taxon>
        <taxon>Bacillati</taxon>
        <taxon>Bacillota</taxon>
        <taxon>Clostridia</taxon>
        <taxon>Lachnospirales</taxon>
        <taxon>Lachnospiraceae</taxon>
        <taxon>Eisenbergiella</taxon>
    </lineage>
</organism>
<evidence type="ECO:0000313" key="9">
    <source>
        <dbReference type="Proteomes" id="UP000094271"/>
    </source>
</evidence>